<name>A0A9Q0NPE3_SALVM</name>
<keyword evidence="3" id="KW-1185">Reference proteome</keyword>
<feature type="domain" description="DUF676" evidence="1">
    <location>
        <begin position="75"/>
        <end position="125"/>
    </location>
</feature>
<dbReference type="InterPro" id="IPR044294">
    <property type="entry name" value="Lipase-like"/>
</dbReference>
<evidence type="ECO:0000313" key="3">
    <source>
        <dbReference type="Proteomes" id="UP001151529"/>
    </source>
</evidence>
<dbReference type="Pfam" id="PF05057">
    <property type="entry name" value="DUF676"/>
    <property type="match status" value="2"/>
</dbReference>
<accession>A0A9Q0NPE3</accession>
<dbReference type="Proteomes" id="UP001151529">
    <property type="component" value="Chromosome 18"/>
</dbReference>
<reference evidence="2 3" key="1">
    <citation type="journal article" date="2023" name="Int. J. Mol. Sci.">
        <title>De Novo Assembly and Annotation of 11 Diverse Shrub Willow (Salix) Genomes Reveals Novel Gene Organization in Sex-Linked Regions.</title>
        <authorList>
            <person name="Hyden B."/>
            <person name="Feng K."/>
            <person name="Yates T.B."/>
            <person name="Jawdy S."/>
            <person name="Cereghino C."/>
            <person name="Smart L.B."/>
            <person name="Muchero W."/>
        </authorList>
    </citation>
    <scope>NUCLEOTIDE SEQUENCE [LARGE SCALE GENOMIC DNA]</scope>
    <source>
        <tissue evidence="2">Shoot tip</tissue>
    </source>
</reference>
<organism evidence="2 3">
    <name type="scientific">Salix viminalis</name>
    <name type="common">Common osier</name>
    <name type="synonym">Basket willow</name>
    <dbReference type="NCBI Taxonomy" id="40686"/>
    <lineage>
        <taxon>Eukaryota</taxon>
        <taxon>Viridiplantae</taxon>
        <taxon>Streptophyta</taxon>
        <taxon>Embryophyta</taxon>
        <taxon>Tracheophyta</taxon>
        <taxon>Spermatophyta</taxon>
        <taxon>Magnoliopsida</taxon>
        <taxon>eudicotyledons</taxon>
        <taxon>Gunneridae</taxon>
        <taxon>Pentapetalae</taxon>
        <taxon>rosids</taxon>
        <taxon>fabids</taxon>
        <taxon>Malpighiales</taxon>
        <taxon>Salicaceae</taxon>
        <taxon>Saliceae</taxon>
        <taxon>Salix</taxon>
    </lineage>
</organism>
<comment type="caution">
    <text evidence="2">The sequence shown here is derived from an EMBL/GenBank/DDBJ whole genome shotgun (WGS) entry which is preliminary data.</text>
</comment>
<dbReference type="AlphaFoldDB" id="A0A9Q0NPE3"/>
<evidence type="ECO:0000313" key="2">
    <source>
        <dbReference type="EMBL" id="KAJ6673496.1"/>
    </source>
</evidence>
<dbReference type="Gene3D" id="3.40.50.1820">
    <property type="entry name" value="alpha/beta hydrolase"/>
    <property type="match status" value="1"/>
</dbReference>
<protein>
    <submittedName>
        <fullName evidence="2">ALPHA/BETA-HYDROLASES SUPERFAMILY PROTEIN-RELATED</fullName>
    </submittedName>
</protein>
<dbReference type="SUPFAM" id="SSF53474">
    <property type="entry name" value="alpha/beta-Hydrolases"/>
    <property type="match status" value="1"/>
</dbReference>
<gene>
    <name evidence="2" type="ORF">OIU85_012494</name>
</gene>
<dbReference type="EMBL" id="JAPFFL010000017">
    <property type="protein sequence ID" value="KAJ6673496.1"/>
    <property type="molecule type" value="Genomic_DNA"/>
</dbReference>
<dbReference type="PANTHER" id="PTHR12482">
    <property type="entry name" value="LIPASE ROG1-RELATED-RELATED"/>
    <property type="match status" value="1"/>
</dbReference>
<dbReference type="PANTHER" id="PTHR12482:SF4">
    <property type="entry name" value="ALPHA_BETA-HYDROLASES SUPERFAMILY PROTEIN"/>
    <property type="match status" value="1"/>
</dbReference>
<sequence>MIAAVSPPKHTAVFIHATTPLSFPLHLGADPGKMKRMNFFRCFNKRTGSKELKVKVDSGGEDLMDAGAAKARVSPQHLVIMVNGIIGSSADWRYAAEQFILVFWYDESSYGQSEFKEIATFKSIDTNLVFVRENQIFDLIFLQAGSECNHSKLTFDGVDLMGDRLAEEVLEVVRHRPEVQKISFVAHSLGGLVARYAIAKLYENLPKSALSNLSANSLNEEHTNSLHCLEQPCEARIAGLEPVNFITFATPHLGSRGNKQLPFLCGLPFLERRASQTAHLIVGRTGKHLFLTDNDNEIPLLLQMVNDSDELRFISALRAFKRRVVYANANYDHVVGWRTSSIRRQNELPKSNLIVTDNNYPHIVYVERERMDHNFDKTTLVVGEQTTDLEEEMIKGLAQVPWERVDVSFHKSKQRYIAHNTIQVKSYWLNSDGADVVFHMIDNFLL</sequence>
<dbReference type="OrthoDB" id="273452at2759"/>
<dbReference type="InterPro" id="IPR029058">
    <property type="entry name" value="AB_hydrolase_fold"/>
</dbReference>
<evidence type="ECO:0000259" key="1">
    <source>
        <dbReference type="Pfam" id="PF05057"/>
    </source>
</evidence>
<dbReference type="InterPro" id="IPR007751">
    <property type="entry name" value="DUF676_lipase-like"/>
</dbReference>
<feature type="domain" description="DUF676" evidence="1">
    <location>
        <begin position="146"/>
        <end position="339"/>
    </location>
</feature>
<proteinExistence type="predicted"/>